<dbReference type="InterPro" id="IPR041916">
    <property type="entry name" value="Anti_sigma_zinc_sf"/>
</dbReference>
<keyword evidence="2" id="KW-1185">Reference proteome</keyword>
<dbReference type="AlphaFoldDB" id="A0A402AK71"/>
<comment type="caution">
    <text evidence="1">The sequence shown here is derived from an EMBL/GenBank/DDBJ whole genome shotgun (WGS) entry which is preliminary data.</text>
</comment>
<dbReference type="EMBL" id="BIFS01000001">
    <property type="protein sequence ID" value="GCE19521.1"/>
    <property type="molecule type" value="Genomic_DNA"/>
</dbReference>
<name>A0A402AK71_9CHLR</name>
<gene>
    <name evidence="1" type="ORF">KDK_33210</name>
</gene>
<organism evidence="1 2">
    <name type="scientific">Dictyobacter kobayashii</name>
    <dbReference type="NCBI Taxonomy" id="2014872"/>
    <lineage>
        <taxon>Bacteria</taxon>
        <taxon>Bacillati</taxon>
        <taxon>Chloroflexota</taxon>
        <taxon>Ktedonobacteria</taxon>
        <taxon>Ktedonobacterales</taxon>
        <taxon>Dictyobacteraceae</taxon>
        <taxon>Dictyobacter</taxon>
    </lineage>
</organism>
<dbReference type="Gene3D" id="1.10.10.1320">
    <property type="entry name" value="Anti-sigma factor, zinc-finger domain"/>
    <property type="match status" value="1"/>
</dbReference>
<reference evidence="2" key="1">
    <citation type="submission" date="2018-12" db="EMBL/GenBank/DDBJ databases">
        <title>Tengunoibacter tsumagoiensis gen. nov., sp. nov., Dictyobacter kobayashii sp. nov., D. alpinus sp. nov., and D. joshuensis sp. nov. and description of Dictyobacteraceae fam. nov. within the order Ktedonobacterales isolated from Tengu-no-mugimeshi.</title>
        <authorList>
            <person name="Wang C.M."/>
            <person name="Zheng Y."/>
            <person name="Sakai Y."/>
            <person name="Toyoda A."/>
            <person name="Minakuchi Y."/>
            <person name="Abe K."/>
            <person name="Yokota A."/>
            <person name="Yabe S."/>
        </authorList>
    </citation>
    <scope>NUCLEOTIDE SEQUENCE [LARGE SCALE GENOMIC DNA]</scope>
    <source>
        <strain evidence="2">Uno11</strain>
    </source>
</reference>
<protein>
    <submittedName>
        <fullName evidence="1">Uncharacterized protein</fullName>
    </submittedName>
</protein>
<accession>A0A402AK71</accession>
<proteinExistence type="predicted"/>
<dbReference type="Proteomes" id="UP000287188">
    <property type="component" value="Unassembled WGS sequence"/>
</dbReference>
<evidence type="ECO:0000313" key="1">
    <source>
        <dbReference type="EMBL" id="GCE19521.1"/>
    </source>
</evidence>
<evidence type="ECO:0000313" key="2">
    <source>
        <dbReference type="Proteomes" id="UP000287188"/>
    </source>
</evidence>
<sequence>MDCLCLVAPKDEELLRYTLDGEALPTAAKEHLVDCIICQQRLNSYTYANNFLLSQLYRCQCPDMTVLSHYCIGLLSAHEEDEIRAHVESCPVCATDIAEMRSFLGSPAPVMSSDLPLPFSVDTQPVSVDFSSCQPPIALQPQTSHVRVWPYLHQTDNALLSLYVKRDYESGITFYGSLLPKSDEDDPAIFADMKIELYYAMSASDVEDNPNDYSIYAEQRPSDYMQQPVFSTLVDGQGMFIFKAIPAGKYLMIVYLPETALVIEKLRIEEN</sequence>